<dbReference type="STRING" id="743718.Isova_0172"/>
<dbReference type="eggNOG" id="COG1196">
    <property type="taxonomic scope" value="Bacteria"/>
</dbReference>
<gene>
    <name evidence="1" type="ordered locus">Isova_0172</name>
</gene>
<name>F6FRP1_ISOV2</name>
<evidence type="ECO:0000313" key="2">
    <source>
        <dbReference type="Proteomes" id="UP000009236"/>
    </source>
</evidence>
<dbReference type="HOGENOM" id="CLU_969010_0_0_11"/>
<organism evidence="2">
    <name type="scientific">Isoptericola variabilis (strain 225)</name>
    <dbReference type="NCBI Taxonomy" id="743718"/>
    <lineage>
        <taxon>Bacteria</taxon>
        <taxon>Bacillati</taxon>
        <taxon>Actinomycetota</taxon>
        <taxon>Actinomycetes</taxon>
        <taxon>Micrococcales</taxon>
        <taxon>Promicromonosporaceae</taxon>
        <taxon>Isoptericola</taxon>
    </lineage>
</organism>
<dbReference type="RefSeq" id="WP_013837377.1">
    <property type="nucleotide sequence ID" value="NC_015588.1"/>
</dbReference>
<dbReference type="KEGG" id="iva:Isova_0172"/>
<accession>F6FRP1</accession>
<reference evidence="1 2" key="1">
    <citation type="submission" date="2011-05" db="EMBL/GenBank/DDBJ databases">
        <title>Complete sequence of Isoptericola variabilis 225.</title>
        <authorList>
            <consortium name="US DOE Joint Genome Institute"/>
            <person name="Lucas S."/>
            <person name="Han J."/>
            <person name="Lapidus A."/>
            <person name="Cheng J.-F."/>
            <person name="Goodwin L."/>
            <person name="Pitluck S."/>
            <person name="Peters L."/>
            <person name="Mikhailova N."/>
            <person name="Zeytun A."/>
            <person name="Han C."/>
            <person name="Tapia R."/>
            <person name="Land M."/>
            <person name="Hauser L."/>
            <person name="Kyrpides N."/>
            <person name="Ivanova N."/>
            <person name="Pagani I."/>
            <person name="Siebers A."/>
            <person name="Allgaier M."/>
            <person name="Thelen M."/>
            <person name="Hugenholtz P."/>
            <person name="Gladden J."/>
            <person name="Woyke T."/>
        </authorList>
    </citation>
    <scope>NUCLEOTIDE SEQUENCE [LARGE SCALE GENOMIC DNA]</scope>
    <source>
        <strain evidence="2">225</strain>
    </source>
</reference>
<keyword evidence="2" id="KW-1185">Reference proteome</keyword>
<proteinExistence type="predicted"/>
<protein>
    <submittedName>
        <fullName evidence="1">Uncharacterized protein</fullName>
    </submittedName>
</protein>
<sequence length="287" mass="30943">MSMPPDDLPRSPSGRVPKWVIDEAAGRATTPTAWREWEQRPTAQLASGRHRGSNRGLRVTIAILSVLITVAVWGRAGWPGVPQEWVAAVEEATGQSDGSALAPDILALADAAYMTDEGRAIFYGTEPRIVDREQVAELCRRTGPDDRDLETGQYRIAGCYAGDGTGRGVIYLAKPDDPRLYEGLVTTAAHEMLHAAWETLGLREQADLAPILEAEVAALDPADPIHQSIAWSIGDAATFTASSELFASLGAAVWRDGGLDPRLEEIYSRFISDRAALVAVHSSWSVG</sequence>
<dbReference type="EMBL" id="CP002810">
    <property type="protein sequence ID" value="AEG42982.1"/>
    <property type="molecule type" value="Genomic_DNA"/>
</dbReference>
<dbReference type="AlphaFoldDB" id="F6FRP1"/>
<dbReference type="Proteomes" id="UP000009236">
    <property type="component" value="Chromosome"/>
</dbReference>
<evidence type="ECO:0000313" key="1">
    <source>
        <dbReference type="EMBL" id="AEG42982.1"/>
    </source>
</evidence>